<evidence type="ECO:0000313" key="3">
    <source>
        <dbReference type="Proteomes" id="UP000762676"/>
    </source>
</evidence>
<organism evidence="2 3">
    <name type="scientific">Elysia marginata</name>
    <dbReference type="NCBI Taxonomy" id="1093978"/>
    <lineage>
        <taxon>Eukaryota</taxon>
        <taxon>Metazoa</taxon>
        <taxon>Spiralia</taxon>
        <taxon>Lophotrochozoa</taxon>
        <taxon>Mollusca</taxon>
        <taxon>Gastropoda</taxon>
        <taxon>Heterobranchia</taxon>
        <taxon>Euthyneura</taxon>
        <taxon>Panpulmonata</taxon>
        <taxon>Sacoglossa</taxon>
        <taxon>Placobranchoidea</taxon>
        <taxon>Plakobranchidae</taxon>
        <taxon>Elysia</taxon>
    </lineage>
</organism>
<dbReference type="Proteomes" id="UP000762676">
    <property type="component" value="Unassembled WGS sequence"/>
</dbReference>
<accession>A0AAV4I748</accession>
<comment type="caution">
    <text evidence="2">The sequence shown here is derived from an EMBL/GenBank/DDBJ whole genome shotgun (WGS) entry which is preliminary data.</text>
</comment>
<keyword evidence="2" id="KW-0255">Endonuclease</keyword>
<gene>
    <name evidence="2" type="ORF">ElyMa_004667400</name>
</gene>
<keyword evidence="2" id="KW-0540">Nuclease</keyword>
<dbReference type="GO" id="GO:0004519">
    <property type="term" value="F:endonuclease activity"/>
    <property type="evidence" value="ECO:0007669"/>
    <property type="project" value="UniProtKB-KW"/>
</dbReference>
<dbReference type="EMBL" id="BMAT01009355">
    <property type="protein sequence ID" value="GFS04857.1"/>
    <property type="molecule type" value="Genomic_DNA"/>
</dbReference>
<sequence length="186" mass="20952">MGKIRVYRETDRERMRETKKTDGGREEREGEGGTEKKYRHGETNRKKQKDGERGTDGLNAGIKFPSSNLASDFKSKVLLIDRVTTTHLSEKYGIVKELTEFIFRKTSNFPGLNIGGRKFNNIRYADDTVLLTEISEALQLLAETVNKNSNDAGLEMNVKKTKKTDGGREESEGGGRSSPPKRHQSK</sequence>
<keyword evidence="2" id="KW-0378">Hydrolase</keyword>
<reference evidence="2 3" key="1">
    <citation type="journal article" date="2021" name="Elife">
        <title>Chloroplast acquisition without the gene transfer in kleptoplastic sea slugs, Plakobranchus ocellatus.</title>
        <authorList>
            <person name="Maeda T."/>
            <person name="Takahashi S."/>
            <person name="Yoshida T."/>
            <person name="Shimamura S."/>
            <person name="Takaki Y."/>
            <person name="Nagai Y."/>
            <person name="Toyoda A."/>
            <person name="Suzuki Y."/>
            <person name="Arimoto A."/>
            <person name="Ishii H."/>
            <person name="Satoh N."/>
            <person name="Nishiyama T."/>
            <person name="Hasebe M."/>
            <person name="Maruyama T."/>
            <person name="Minagawa J."/>
            <person name="Obokata J."/>
            <person name="Shigenobu S."/>
        </authorList>
    </citation>
    <scope>NUCLEOTIDE SEQUENCE [LARGE SCALE GENOMIC DNA]</scope>
</reference>
<feature type="compositionally biased region" description="Basic and acidic residues" evidence="1">
    <location>
        <begin position="1"/>
        <end position="55"/>
    </location>
</feature>
<keyword evidence="3" id="KW-1185">Reference proteome</keyword>
<feature type="region of interest" description="Disordered" evidence="1">
    <location>
        <begin position="1"/>
        <end position="59"/>
    </location>
</feature>
<feature type="region of interest" description="Disordered" evidence="1">
    <location>
        <begin position="150"/>
        <end position="186"/>
    </location>
</feature>
<feature type="compositionally biased region" description="Basic and acidic residues" evidence="1">
    <location>
        <begin position="163"/>
        <end position="173"/>
    </location>
</feature>
<protein>
    <submittedName>
        <fullName evidence="2">Endonuclease-reverse transcriptase</fullName>
    </submittedName>
</protein>
<evidence type="ECO:0000256" key="1">
    <source>
        <dbReference type="SAM" id="MobiDB-lite"/>
    </source>
</evidence>
<name>A0AAV4I748_9GAST</name>
<dbReference type="AlphaFoldDB" id="A0AAV4I748"/>
<evidence type="ECO:0000313" key="2">
    <source>
        <dbReference type="EMBL" id="GFS04857.1"/>
    </source>
</evidence>
<proteinExistence type="predicted"/>